<dbReference type="Pfam" id="PF00079">
    <property type="entry name" value="Serpin"/>
    <property type="match status" value="1"/>
</dbReference>
<dbReference type="AlphaFoldDB" id="A0A8K0AH49"/>
<dbReference type="FunFam" id="3.30.497.10:FF:000001">
    <property type="entry name" value="Serine protease inhibitor"/>
    <property type="match status" value="1"/>
</dbReference>
<comment type="similarity">
    <text evidence="1">Belongs to the serpin family.</text>
</comment>
<feature type="signal peptide" evidence="2">
    <location>
        <begin position="1"/>
        <end position="18"/>
    </location>
</feature>
<evidence type="ECO:0000256" key="1">
    <source>
        <dbReference type="RuleBase" id="RU000411"/>
    </source>
</evidence>
<dbReference type="InterPro" id="IPR042185">
    <property type="entry name" value="Serpin_sf_2"/>
</dbReference>
<reference evidence="4" key="1">
    <citation type="submission" date="2022-01" db="EMBL/GenBank/DDBJ databases">
        <authorList>
            <person name="Braso-Vives M."/>
        </authorList>
    </citation>
    <scope>NUCLEOTIDE SEQUENCE</scope>
</reference>
<keyword evidence="2" id="KW-0732">Signal</keyword>
<dbReference type="Gene3D" id="2.30.39.10">
    <property type="entry name" value="Alpha-1-antitrypsin, domain 1"/>
    <property type="match status" value="1"/>
</dbReference>
<dbReference type="InterPro" id="IPR036186">
    <property type="entry name" value="Serpin_sf"/>
</dbReference>
<proteinExistence type="inferred from homology"/>
<dbReference type="PANTHER" id="PTHR11461:SF342">
    <property type="entry name" value="SERINE PROTEASE INHIBITOR 28DC"/>
    <property type="match status" value="1"/>
</dbReference>
<keyword evidence="5" id="KW-1185">Reference proteome</keyword>
<dbReference type="SMART" id="SM00093">
    <property type="entry name" value="SERPIN"/>
    <property type="match status" value="1"/>
</dbReference>
<dbReference type="InterPro" id="IPR042178">
    <property type="entry name" value="Serpin_sf_1"/>
</dbReference>
<feature type="chain" id="PRO_5035440319" evidence="2">
    <location>
        <begin position="19"/>
        <end position="594"/>
    </location>
</feature>
<organism evidence="4 5">
    <name type="scientific">Branchiostoma lanceolatum</name>
    <name type="common">Common lancelet</name>
    <name type="synonym">Amphioxus lanceolatum</name>
    <dbReference type="NCBI Taxonomy" id="7740"/>
    <lineage>
        <taxon>Eukaryota</taxon>
        <taxon>Metazoa</taxon>
        <taxon>Chordata</taxon>
        <taxon>Cephalochordata</taxon>
        <taxon>Leptocardii</taxon>
        <taxon>Amphioxiformes</taxon>
        <taxon>Branchiostomatidae</taxon>
        <taxon>Branchiostoma</taxon>
    </lineage>
</organism>
<dbReference type="OrthoDB" id="47207at2759"/>
<dbReference type="InterPro" id="IPR000215">
    <property type="entry name" value="Serpin_fam"/>
</dbReference>
<evidence type="ECO:0000313" key="5">
    <source>
        <dbReference type="Proteomes" id="UP000838412"/>
    </source>
</evidence>
<evidence type="ECO:0000259" key="3">
    <source>
        <dbReference type="SMART" id="SM00093"/>
    </source>
</evidence>
<dbReference type="CDD" id="cd19590">
    <property type="entry name" value="serpin_thermopin-like"/>
    <property type="match status" value="1"/>
</dbReference>
<dbReference type="Gene3D" id="3.30.497.10">
    <property type="entry name" value="Antithrombin, subunit I, domain 2"/>
    <property type="match status" value="1"/>
</dbReference>
<evidence type="ECO:0000256" key="2">
    <source>
        <dbReference type="SAM" id="SignalP"/>
    </source>
</evidence>
<sequence length="594" mass="66539">MAVFRVLAVALCCVVVAAAVFASGEDVLSGSSKHMCREAARNYTLPELSQPECVVNEEVGETDVTDSCTAENTFRKKVSRCLKKWKAQYNRSAVREMGHVNCSTALQETFNSCVLNMTFSSCCNMKTFTPFYREKGPELLYKNVNSFCCKRFQKKPKAAEFAVKDNNVDVKVGSSERNNSAEDKLYEEETRQFASYLPTDKPDITTMVATTPEPISVLSEEAVAKANSAFAMDLYRQISLQTDGNMFFSPYSISAALAMTHLGARHATADQMAEVLHLSEGNFHQGFSNLSRAMFGGLKKHTLVEANNLFRQQGTKLEDDFQSGISRYYNSRMETVDFSDEERSRSRINSWVSTQTKKKINDLIPKGILNALTRLVLVNAVYFKGTWQTQFDPKETFDRKFFISPQKHVTVSTMQQRGKFRMAELPNLRCRMLELPYAGDELAMIVVLPLDRFGLKDVESVLTSEALLDATRSKSLREVKSLTVALPKFRLTHALNLKDQLTALGMTDLFSMETADLSGVTGEKDLYVSEVMHKAFVEVNEEGSEAAAATAVVMRGRSGNFGRSFVVNRPYLFFIQHKPTGTILFLGRVTNPIE</sequence>
<dbReference type="EMBL" id="OV696693">
    <property type="protein sequence ID" value="CAH1272599.1"/>
    <property type="molecule type" value="Genomic_DNA"/>
</dbReference>
<dbReference type="PANTHER" id="PTHR11461">
    <property type="entry name" value="SERINE PROTEASE INHIBITOR, SERPIN"/>
    <property type="match status" value="1"/>
</dbReference>
<protein>
    <submittedName>
        <fullName evidence="4">SERPINC1 protein</fullName>
    </submittedName>
</protein>
<gene>
    <name evidence="4" type="primary">SERPINC1</name>
    <name evidence="4" type="ORF">BLAG_LOCUS24199</name>
</gene>
<evidence type="ECO:0000313" key="4">
    <source>
        <dbReference type="EMBL" id="CAH1272599.1"/>
    </source>
</evidence>
<dbReference type="SUPFAM" id="SSF56574">
    <property type="entry name" value="Serpins"/>
    <property type="match status" value="1"/>
</dbReference>
<dbReference type="Proteomes" id="UP000838412">
    <property type="component" value="Chromosome 8"/>
</dbReference>
<dbReference type="InterPro" id="IPR023796">
    <property type="entry name" value="Serpin_dom"/>
</dbReference>
<dbReference type="GO" id="GO:0004867">
    <property type="term" value="F:serine-type endopeptidase inhibitor activity"/>
    <property type="evidence" value="ECO:0007669"/>
    <property type="project" value="InterPro"/>
</dbReference>
<accession>A0A8K0AH49</accession>
<name>A0A8K0AH49_BRALA</name>
<feature type="domain" description="Serpin" evidence="3">
    <location>
        <begin position="232"/>
        <end position="592"/>
    </location>
</feature>
<dbReference type="GO" id="GO:0005615">
    <property type="term" value="C:extracellular space"/>
    <property type="evidence" value="ECO:0007669"/>
    <property type="project" value="InterPro"/>
</dbReference>